<dbReference type="Proteomes" id="UP000247810">
    <property type="component" value="Unassembled WGS sequence"/>
</dbReference>
<evidence type="ECO:0000256" key="1">
    <source>
        <dbReference type="SAM" id="MobiDB-lite"/>
    </source>
</evidence>
<sequence length="183" mass="20014">MPSQIESDYLSKSKSNKQYYVLPKGGNQLKLVTNPEFRERELGYCSNRPTDDPPKGGPYTTVQAPRNLPSMADERPNSWLNERSQNRSPEDTSPGADPGNGNEKPDVSPRADPGNGNERPDASPGADPGNGNERPDISPRADPGNGNERPDASPGVDPGNRIERPDELYRVDPGKEYKKQTDS</sequence>
<dbReference type="OrthoDB" id="4518080at2759"/>
<gene>
    <name evidence="2" type="ORF">BO71DRAFT_410583</name>
</gene>
<dbReference type="STRING" id="1448320.A0A319D6Q3"/>
<organism evidence="2 3">
    <name type="scientific">Aspergillus ellipticus CBS 707.79</name>
    <dbReference type="NCBI Taxonomy" id="1448320"/>
    <lineage>
        <taxon>Eukaryota</taxon>
        <taxon>Fungi</taxon>
        <taxon>Dikarya</taxon>
        <taxon>Ascomycota</taxon>
        <taxon>Pezizomycotina</taxon>
        <taxon>Eurotiomycetes</taxon>
        <taxon>Eurotiomycetidae</taxon>
        <taxon>Eurotiales</taxon>
        <taxon>Aspergillaceae</taxon>
        <taxon>Aspergillus</taxon>
        <taxon>Aspergillus subgen. Circumdati</taxon>
    </lineage>
</organism>
<feature type="region of interest" description="Disordered" evidence="1">
    <location>
        <begin position="41"/>
        <end position="183"/>
    </location>
</feature>
<evidence type="ECO:0000313" key="3">
    <source>
        <dbReference type="Proteomes" id="UP000247810"/>
    </source>
</evidence>
<dbReference type="VEuPathDB" id="FungiDB:BO71DRAFT_410583"/>
<feature type="compositionally biased region" description="Basic and acidic residues" evidence="1">
    <location>
        <begin position="160"/>
        <end position="183"/>
    </location>
</feature>
<name>A0A319D6Q3_9EURO</name>
<reference evidence="2 3" key="1">
    <citation type="submission" date="2018-02" db="EMBL/GenBank/DDBJ databases">
        <title>The genomes of Aspergillus section Nigri reveals drivers in fungal speciation.</title>
        <authorList>
            <consortium name="DOE Joint Genome Institute"/>
            <person name="Vesth T.C."/>
            <person name="Nybo J."/>
            <person name="Theobald S."/>
            <person name="Brandl J."/>
            <person name="Frisvad J.C."/>
            <person name="Nielsen K.F."/>
            <person name="Lyhne E.K."/>
            <person name="Kogle M.E."/>
            <person name="Kuo A."/>
            <person name="Riley R."/>
            <person name="Clum A."/>
            <person name="Nolan M."/>
            <person name="Lipzen A."/>
            <person name="Salamov A."/>
            <person name="Henrissat B."/>
            <person name="Wiebenga A."/>
            <person name="De vries R.P."/>
            <person name="Grigoriev I.V."/>
            <person name="Mortensen U.H."/>
            <person name="Andersen M.R."/>
            <person name="Baker S.E."/>
        </authorList>
    </citation>
    <scope>NUCLEOTIDE SEQUENCE [LARGE SCALE GENOMIC DNA]</scope>
    <source>
        <strain evidence="2 3">CBS 707.79</strain>
    </source>
</reference>
<protein>
    <submittedName>
        <fullName evidence="2">Uncharacterized protein</fullName>
    </submittedName>
</protein>
<keyword evidence="3" id="KW-1185">Reference proteome</keyword>
<proteinExistence type="predicted"/>
<dbReference type="AlphaFoldDB" id="A0A319D6Q3"/>
<dbReference type="EMBL" id="KZ825903">
    <property type="protein sequence ID" value="PYH92974.1"/>
    <property type="molecule type" value="Genomic_DNA"/>
</dbReference>
<accession>A0A319D6Q3</accession>
<evidence type="ECO:0000313" key="2">
    <source>
        <dbReference type="EMBL" id="PYH92974.1"/>
    </source>
</evidence>